<evidence type="ECO:0000313" key="2">
    <source>
        <dbReference type="EMBL" id="GHK56780.1"/>
    </source>
</evidence>
<protein>
    <recommendedName>
        <fullName evidence="1">NADP-dependent oxidoreductase domain-containing protein</fullName>
    </recommendedName>
</protein>
<comment type="caution">
    <text evidence="2">The sequence shown here is derived from an EMBL/GenBank/DDBJ whole genome shotgun (WGS) entry which is preliminary data.</text>
</comment>
<accession>A0A919HZ06</accession>
<dbReference type="Pfam" id="PF00248">
    <property type="entry name" value="Aldo_ket_red"/>
    <property type="match status" value="1"/>
</dbReference>
<dbReference type="EMBL" id="BNFF01000001">
    <property type="protein sequence ID" value="GHK56780.1"/>
    <property type="molecule type" value="Genomic_DNA"/>
</dbReference>
<evidence type="ECO:0000313" key="3">
    <source>
        <dbReference type="Proteomes" id="UP000655094"/>
    </source>
</evidence>
<feature type="domain" description="NADP-dependent oxidoreductase" evidence="1">
    <location>
        <begin position="13"/>
        <end position="75"/>
    </location>
</feature>
<dbReference type="InterPro" id="IPR023210">
    <property type="entry name" value="NADP_OxRdtase_dom"/>
</dbReference>
<proteinExistence type="predicted"/>
<organism evidence="2 3">
    <name type="scientific">Klebsiella pneumoniae</name>
    <dbReference type="NCBI Taxonomy" id="573"/>
    <lineage>
        <taxon>Bacteria</taxon>
        <taxon>Pseudomonadati</taxon>
        <taxon>Pseudomonadota</taxon>
        <taxon>Gammaproteobacteria</taxon>
        <taxon>Enterobacterales</taxon>
        <taxon>Enterobacteriaceae</taxon>
        <taxon>Klebsiella/Raoultella group</taxon>
        <taxon>Klebsiella</taxon>
        <taxon>Klebsiella pneumoniae complex</taxon>
    </lineage>
</organism>
<sequence length="92" mass="10149">MLSPHGPVEGSLEAPLATLLELKERGLIRHIGLSNVTAKQVADAQKMTPIVCVQNLYNVAHRADDALVDALAAQHIARCSRWAVLRRCRRRS</sequence>
<dbReference type="InterPro" id="IPR036812">
    <property type="entry name" value="NAD(P)_OxRdtase_dom_sf"/>
</dbReference>
<evidence type="ECO:0000259" key="1">
    <source>
        <dbReference type="Pfam" id="PF00248"/>
    </source>
</evidence>
<name>A0A919HZ06_KLEPN</name>
<reference evidence="2" key="1">
    <citation type="submission" date="2020-10" db="EMBL/GenBank/DDBJ databases">
        <title>Genome Sequence of ESBL Producing Zambian Clinical Strains.</title>
        <authorList>
            <person name="Shawa M."/>
            <person name="Furuta Y."/>
            <person name="Simbotwe M."/>
            <person name="Mulenga E."/>
            <person name="Mubanga M."/>
            <person name="Mulenga G."/>
            <person name="Kaile C."/>
            <person name="Zorigt T."/>
            <person name="Hang'ombe B."/>
            <person name="Higashi H."/>
        </authorList>
    </citation>
    <scope>NUCLEOTIDE SEQUENCE</scope>
    <source>
        <strain evidence="2">Zam_UTH_09</strain>
    </source>
</reference>
<dbReference type="Proteomes" id="UP000655094">
    <property type="component" value="Unassembled WGS sequence"/>
</dbReference>
<dbReference type="AlphaFoldDB" id="A0A919HZ06"/>
<dbReference type="SUPFAM" id="SSF51430">
    <property type="entry name" value="NAD(P)-linked oxidoreductase"/>
    <property type="match status" value="1"/>
</dbReference>
<dbReference type="Gene3D" id="3.20.20.100">
    <property type="entry name" value="NADP-dependent oxidoreductase domain"/>
    <property type="match status" value="1"/>
</dbReference>
<gene>
    <name evidence="2" type="ORF">KPZU09_65160</name>
</gene>